<evidence type="ECO:0000259" key="1">
    <source>
        <dbReference type="Pfam" id="PF21880"/>
    </source>
</evidence>
<dbReference type="RefSeq" id="WP_017360640.1">
    <property type="nucleotide sequence ID" value="NZ_CP013124.1"/>
</dbReference>
<keyword evidence="3" id="KW-1185">Reference proteome</keyword>
<sequence>MSQVPSLEDFERHLQQPWQLRWDEGEGVTITLVEAYEGVAMTARYHCYSAIFAQPEGLQLPQHCYRLRSPEGDEWEAMLTPVGPDEEGDRHLLQALFHVKRPRLRSRTTHNKCRVRGCIKER</sequence>
<dbReference type="EMBL" id="CP013124">
    <property type="protein sequence ID" value="ALN20832.1"/>
    <property type="molecule type" value="Genomic_DNA"/>
</dbReference>
<proteinExistence type="predicted"/>
<dbReference type="Pfam" id="PF21880">
    <property type="entry name" value="DUF6916"/>
    <property type="match status" value="1"/>
</dbReference>
<name>A0ABM5W124_ECTME</name>
<accession>A0ABM5W124</accession>
<gene>
    <name evidence="2" type="ORF">DW68_020020</name>
</gene>
<protein>
    <recommendedName>
        <fullName evidence="1">DUF6916 domain-containing protein</fullName>
    </recommendedName>
</protein>
<reference evidence="2 3" key="1">
    <citation type="submission" date="2015-11" db="EMBL/GenBank/DDBJ databases">
        <authorList>
            <person name="Chong T.M."/>
            <person name="Chan K.G."/>
            <person name="Dessaux Y."/>
        </authorList>
    </citation>
    <scope>NUCLEOTIDE SEQUENCE [LARGE SCALE GENOMIC DNA]</scope>
    <source>
        <strain evidence="2 3">S5.2</strain>
    </source>
</reference>
<evidence type="ECO:0000313" key="2">
    <source>
        <dbReference type="EMBL" id="ALN20832.1"/>
    </source>
</evidence>
<dbReference type="GeneID" id="57608180"/>
<feature type="domain" description="DUF6916" evidence="1">
    <location>
        <begin position="6"/>
        <end position="97"/>
    </location>
</feature>
<evidence type="ECO:0000313" key="3">
    <source>
        <dbReference type="Proteomes" id="UP000028530"/>
    </source>
</evidence>
<dbReference type="Proteomes" id="UP000028530">
    <property type="component" value="Chromosome"/>
</dbReference>
<dbReference type="InterPro" id="IPR054209">
    <property type="entry name" value="DUF6916"/>
</dbReference>
<organism evidence="2 3">
    <name type="scientific">Ectopseudomonas mendocina S5.2</name>
    <dbReference type="NCBI Taxonomy" id="1225174"/>
    <lineage>
        <taxon>Bacteria</taxon>
        <taxon>Pseudomonadati</taxon>
        <taxon>Pseudomonadota</taxon>
        <taxon>Gammaproteobacteria</taxon>
        <taxon>Pseudomonadales</taxon>
        <taxon>Pseudomonadaceae</taxon>
        <taxon>Ectopseudomonas</taxon>
    </lineage>
</organism>